<name>A0AAV0WQ91_9HEMI</name>
<dbReference type="EMBL" id="CARXXK010000002">
    <property type="protein sequence ID" value="CAI6357846.1"/>
    <property type="molecule type" value="Genomic_DNA"/>
</dbReference>
<evidence type="ECO:0000313" key="3">
    <source>
        <dbReference type="EMBL" id="CAI6357846.1"/>
    </source>
</evidence>
<proteinExistence type="predicted"/>
<feature type="compositionally biased region" description="Acidic residues" evidence="1">
    <location>
        <begin position="45"/>
        <end position="104"/>
    </location>
</feature>
<reference evidence="3 4" key="1">
    <citation type="submission" date="2023-01" db="EMBL/GenBank/DDBJ databases">
        <authorList>
            <person name="Whitehead M."/>
        </authorList>
    </citation>
    <scope>NUCLEOTIDE SEQUENCE [LARGE SCALE GENOMIC DNA]</scope>
</reference>
<protein>
    <recommendedName>
        <fullName evidence="2">MULE transposase domain-containing protein</fullName>
    </recommendedName>
</protein>
<dbReference type="InterPro" id="IPR018289">
    <property type="entry name" value="MULE_transposase_dom"/>
</dbReference>
<evidence type="ECO:0000313" key="4">
    <source>
        <dbReference type="Proteomes" id="UP001160148"/>
    </source>
</evidence>
<gene>
    <name evidence="3" type="ORF">MEUPH1_LOCUS13430</name>
</gene>
<organism evidence="3 4">
    <name type="scientific">Macrosiphum euphorbiae</name>
    <name type="common">potato aphid</name>
    <dbReference type="NCBI Taxonomy" id="13131"/>
    <lineage>
        <taxon>Eukaryota</taxon>
        <taxon>Metazoa</taxon>
        <taxon>Ecdysozoa</taxon>
        <taxon>Arthropoda</taxon>
        <taxon>Hexapoda</taxon>
        <taxon>Insecta</taxon>
        <taxon>Pterygota</taxon>
        <taxon>Neoptera</taxon>
        <taxon>Paraneoptera</taxon>
        <taxon>Hemiptera</taxon>
        <taxon>Sternorrhyncha</taxon>
        <taxon>Aphidomorpha</taxon>
        <taxon>Aphidoidea</taxon>
        <taxon>Aphididae</taxon>
        <taxon>Macrosiphini</taxon>
        <taxon>Macrosiphum</taxon>
    </lineage>
</organism>
<feature type="domain" description="MULE transposase" evidence="2">
    <location>
        <begin position="325"/>
        <end position="421"/>
    </location>
</feature>
<evidence type="ECO:0000256" key="1">
    <source>
        <dbReference type="SAM" id="MobiDB-lite"/>
    </source>
</evidence>
<sequence>MALRDHNYVIPANHEEEEEVGAPNIYLQDHTYAQQLPAVQIQAQPEEDREALEDGAAPDDEEEEDEAVEQEEDGAVDQEDGAVDQEDGAVEQEDGAVDQEDGAVEQEDGAVELVMHAEPRTYRIIPGIRLNSKFYVDNLGFKYYRKKLLVNTINLICELRKNPRGDFMCHGSASISINERDNRLRIVTDHNHNPEAINLDVPFLRNALGERAVDRTVTTPSVRGLYNSEIIKHPQAAISYTFLQTQSRAKRMRQSRRPQLPQNIHELSEMLSDPRNSNYASTFQIPSSAFFNQELIVNGVSVGVIFANISAIEKYCQELATVEMVGIDGTYKTVPQVPGDLRCFLTFQVLYKSVAFPMVYVLLGSETEETYSALFTVIRNILPLNYDRIRFVTDYERALMNAVQRIFPNSELLCCWFHFSQSVVRYCHRKVNGVLNLVKRHEVAARIFRMVLALPHLPAERGNPGCPNFCMEDGFHTIVAYTLQFPDISEVMSRFLRDYVFDYWFVQIGPRRLSVFGQDHRTNNYLESFHSTLLTQIGRHPNIWDFLQRLIIVENQFYVEFQQRTNNLTIRDGTSRSLRENATRIIRESVQQLNRDSDLLMFLRRTGHRNDGYVQEQIGPYP</sequence>
<accession>A0AAV0WQ91</accession>
<dbReference type="Pfam" id="PF10551">
    <property type="entry name" value="MULE"/>
    <property type="match status" value="1"/>
</dbReference>
<evidence type="ECO:0000259" key="2">
    <source>
        <dbReference type="Pfam" id="PF10551"/>
    </source>
</evidence>
<dbReference type="Proteomes" id="UP001160148">
    <property type="component" value="Unassembled WGS sequence"/>
</dbReference>
<dbReference type="AlphaFoldDB" id="A0AAV0WQ91"/>
<feature type="region of interest" description="Disordered" evidence="1">
    <location>
        <begin position="1"/>
        <end position="104"/>
    </location>
</feature>
<comment type="caution">
    <text evidence="3">The sequence shown here is derived from an EMBL/GenBank/DDBJ whole genome shotgun (WGS) entry which is preliminary data.</text>
</comment>
<keyword evidence="4" id="KW-1185">Reference proteome</keyword>